<reference evidence="3" key="1">
    <citation type="journal article" date="2019" name="Int. J. Syst. Evol. Microbiol.">
        <title>The Global Catalogue of Microorganisms (GCM) 10K type strain sequencing project: providing services to taxonomists for standard genome sequencing and annotation.</title>
        <authorList>
            <consortium name="The Broad Institute Genomics Platform"/>
            <consortium name="The Broad Institute Genome Sequencing Center for Infectious Disease"/>
            <person name="Wu L."/>
            <person name="Ma J."/>
        </authorList>
    </citation>
    <scope>NUCLEOTIDE SEQUENCE [LARGE SCALE GENOMIC DNA]</scope>
    <source>
        <strain evidence="3">JCM 30846</strain>
    </source>
</reference>
<comment type="caution">
    <text evidence="2">The sequence shown here is derived from an EMBL/GenBank/DDBJ whole genome shotgun (WGS) entry which is preliminary data.</text>
</comment>
<sequence length="146" mass="15089">MYVMDGSFGRGTARNRPVLTRGGGARQMCQRQLGSAREPGAPRRAGRGRDPLGDHALDMVARPGALHHRAHPLHAGGGQAAASEQGAQLAPLGRSGAFMGEREECRGPVARDVVGVVLAGGGGLAEQADQAVPQLERLAEGAGRTR</sequence>
<evidence type="ECO:0000313" key="2">
    <source>
        <dbReference type="EMBL" id="GAA3707098.1"/>
    </source>
</evidence>
<feature type="compositionally biased region" description="Basic and acidic residues" evidence="1">
    <location>
        <begin position="47"/>
        <end position="57"/>
    </location>
</feature>
<dbReference type="EMBL" id="BAABEP010000001">
    <property type="protein sequence ID" value="GAA3707098.1"/>
    <property type="molecule type" value="Genomic_DNA"/>
</dbReference>
<feature type="region of interest" description="Disordered" evidence="1">
    <location>
        <begin position="1"/>
        <end position="86"/>
    </location>
</feature>
<proteinExistence type="predicted"/>
<dbReference type="Proteomes" id="UP001499884">
    <property type="component" value="Unassembled WGS sequence"/>
</dbReference>
<name>A0ABP7DN19_9ACTN</name>
<feature type="compositionally biased region" description="Low complexity" evidence="1">
    <location>
        <begin position="34"/>
        <end position="43"/>
    </location>
</feature>
<protein>
    <submittedName>
        <fullName evidence="2">Uncharacterized protein</fullName>
    </submittedName>
</protein>
<gene>
    <name evidence="2" type="ORF">GCM10023082_01360</name>
</gene>
<evidence type="ECO:0000313" key="3">
    <source>
        <dbReference type="Proteomes" id="UP001499884"/>
    </source>
</evidence>
<keyword evidence="3" id="KW-1185">Reference proteome</keyword>
<accession>A0ABP7DN19</accession>
<evidence type="ECO:0000256" key="1">
    <source>
        <dbReference type="SAM" id="MobiDB-lite"/>
    </source>
</evidence>
<organism evidence="2 3">
    <name type="scientific">Streptomyces tremellae</name>
    <dbReference type="NCBI Taxonomy" id="1124239"/>
    <lineage>
        <taxon>Bacteria</taxon>
        <taxon>Bacillati</taxon>
        <taxon>Actinomycetota</taxon>
        <taxon>Actinomycetes</taxon>
        <taxon>Kitasatosporales</taxon>
        <taxon>Streptomycetaceae</taxon>
        <taxon>Streptomyces</taxon>
    </lineage>
</organism>